<accession>A0A229S7R9</accession>
<dbReference type="Gene3D" id="3.30.590.20">
    <property type="match status" value="1"/>
</dbReference>
<gene>
    <name evidence="6" type="ORF">CFP75_02275</name>
</gene>
<keyword evidence="3 5" id="KW-0067">ATP-binding</keyword>
<name>A0A229S7R9_AMYAL</name>
<dbReference type="SUPFAM" id="SSF55931">
    <property type="entry name" value="Glutamine synthetase/guanido kinase"/>
    <property type="match status" value="1"/>
</dbReference>
<organism evidence="6 7">
    <name type="scientific">Amycolatopsis alba DSM 44262</name>
    <dbReference type="NCBI Taxonomy" id="1125972"/>
    <lineage>
        <taxon>Bacteria</taxon>
        <taxon>Bacillati</taxon>
        <taxon>Actinomycetota</taxon>
        <taxon>Actinomycetes</taxon>
        <taxon>Pseudonocardiales</taxon>
        <taxon>Pseudonocardiaceae</taxon>
        <taxon>Amycolatopsis</taxon>
    </lineage>
</organism>
<dbReference type="EC" id="6.3.2.2" evidence="5"/>
<keyword evidence="7" id="KW-1185">Reference proteome</keyword>
<dbReference type="GO" id="GO:0042398">
    <property type="term" value="P:modified amino acid biosynthetic process"/>
    <property type="evidence" value="ECO:0007669"/>
    <property type="project" value="InterPro"/>
</dbReference>
<dbReference type="HAMAP" id="MF_01609">
    <property type="entry name" value="Glu_cys_ligase_2"/>
    <property type="match status" value="1"/>
</dbReference>
<evidence type="ECO:0000256" key="2">
    <source>
        <dbReference type="ARBA" id="ARBA00022741"/>
    </source>
</evidence>
<protein>
    <recommendedName>
        <fullName evidence="5">Putative glutamate--cysteine ligase 2</fullName>
        <ecNumber evidence="5">6.3.2.2</ecNumber>
    </recommendedName>
    <alternativeName>
        <fullName evidence="5">Gamma-glutamylcysteine synthetase 2</fullName>
        <shortName evidence="5">GCS 2</shortName>
        <shortName evidence="5">Gamma-GCS 2</shortName>
    </alternativeName>
</protein>
<dbReference type="GO" id="GO:0004357">
    <property type="term" value="F:glutamate-cysteine ligase activity"/>
    <property type="evidence" value="ECO:0007669"/>
    <property type="project" value="UniProtKB-EC"/>
</dbReference>
<comment type="caution">
    <text evidence="6">The sequence shown here is derived from an EMBL/GenBank/DDBJ whole genome shotgun (WGS) entry which is preliminary data.</text>
</comment>
<dbReference type="PANTHER" id="PTHR36510:SF1">
    <property type="entry name" value="GLUTAMATE--CYSTEINE LIGASE 2-RELATED"/>
    <property type="match status" value="1"/>
</dbReference>
<dbReference type="GO" id="GO:0005524">
    <property type="term" value="F:ATP binding"/>
    <property type="evidence" value="ECO:0007669"/>
    <property type="project" value="UniProtKB-KW"/>
</dbReference>
<dbReference type="PANTHER" id="PTHR36510">
    <property type="entry name" value="GLUTAMATE--CYSTEINE LIGASE 2-RELATED"/>
    <property type="match status" value="1"/>
</dbReference>
<keyword evidence="2 5" id="KW-0547">Nucleotide-binding</keyword>
<evidence type="ECO:0000256" key="1">
    <source>
        <dbReference type="ARBA" id="ARBA00022598"/>
    </source>
</evidence>
<dbReference type="InterPro" id="IPR050141">
    <property type="entry name" value="GCL_type2/YbdK_subfam"/>
</dbReference>
<dbReference type="Proteomes" id="UP000215563">
    <property type="component" value="Unassembled WGS sequence"/>
</dbReference>
<evidence type="ECO:0000313" key="7">
    <source>
        <dbReference type="Proteomes" id="UP000215563"/>
    </source>
</evidence>
<dbReference type="EMBL" id="NMQU01000008">
    <property type="protein sequence ID" value="OXM54983.1"/>
    <property type="molecule type" value="Genomic_DNA"/>
</dbReference>
<dbReference type="Pfam" id="PF04107">
    <property type="entry name" value="GCS2"/>
    <property type="match status" value="2"/>
</dbReference>
<proteinExistence type="inferred from homology"/>
<dbReference type="InterPro" id="IPR006336">
    <property type="entry name" value="GCS2"/>
</dbReference>
<comment type="similarity">
    <text evidence="5">Belongs to the glutamate--cysteine ligase type 2 family. YbdK subfamily.</text>
</comment>
<reference evidence="6 7" key="1">
    <citation type="submission" date="2017-07" db="EMBL/GenBank/DDBJ databases">
        <title>Amycolatopsis alba DSM 44262 Genome sequencing and assembly.</title>
        <authorList>
            <person name="Kaur N."/>
            <person name="Mayilraj S."/>
        </authorList>
    </citation>
    <scope>NUCLEOTIDE SEQUENCE [LARGE SCALE GENOMIC DNA]</scope>
    <source>
        <strain evidence="6 7">DSM 44262</strain>
    </source>
</reference>
<sequence>MTAGIVVEEEFLLVDPRTGVSCPRAEAVVARHRVCCPLPDGAAVRHELRPTQIESVSGFCGTVGELYEHLTAGRRSIAEAASGEDCAIIASGTPLRHAGVAKSYEACGCRVHVEVSDRETAVAVVNHVSEWLPILLALSANSPFDGGLDTGYESWRMVEQSRFSGSGLPPHFADAADYDRQVDRLVDCGVLLDGDQAFWLAGPSSRGSAVEVRAADTASTVDEAILQGLLTRALVLTALDDLNHGVEAAPMDPQVAGAAVWTAARYGLTGPAVDPVAGKPVNANDRMAALLGHVRQALEDTGDGDLVRSLLDQLEHEGTGAERQRRAAADGEVAVLRMLTEETVPHP</sequence>
<evidence type="ECO:0000313" key="6">
    <source>
        <dbReference type="EMBL" id="OXM54983.1"/>
    </source>
</evidence>
<evidence type="ECO:0000256" key="3">
    <source>
        <dbReference type="ARBA" id="ARBA00022840"/>
    </source>
</evidence>
<dbReference type="AlphaFoldDB" id="A0A229S7R9"/>
<dbReference type="InterPro" id="IPR014746">
    <property type="entry name" value="Gln_synth/guanido_kin_cat_dom"/>
</dbReference>
<evidence type="ECO:0000256" key="5">
    <source>
        <dbReference type="HAMAP-Rule" id="MF_01609"/>
    </source>
</evidence>
<keyword evidence="1 5" id="KW-0436">Ligase</keyword>
<comment type="catalytic activity">
    <reaction evidence="4 5">
        <text>L-cysteine + L-glutamate + ATP = gamma-L-glutamyl-L-cysteine + ADP + phosphate + H(+)</text>
        <dbReference type="Rhea" id="RHEA:13285"/>
        <dbReference type="ChEBI" id="CHEBI:15378"/>
        <dbReference type="ChEBI" id="CHEBI:29985"/>
        <dbReference type="ChEBI" id="CHEBI:30616"/>
        <dbReference type="ChEBI" id="CHEBI:35235"/>
        <dbReference type="ChEBI" id="CHEBI:43474"/>
        <dbReference type="ChEBI" id="CHEBI:58173"/>
        <dbReference type="ChEBI" id="CHEBI:456216"/>
        <dbReference type="EC" id="6.3.2.2"/>
    </reaction>
</comment>
<comment type="function">
    <text evidence="5">ATP-dependent carboxylate-amine ligase which exhibits weak glutamate--cysteine ligase activity.</text>
</comment>
<evidence type="ECO:0000256" key="4">
    <source>
        <dbReference type="ARBA" id="ARBA00048819"/>
    </source>
</evidence>
<dbReference type="RefSeq" id="WP_020630163.1">
    <property type="nucleotide sequence ID" value="NZ_KB913032.1"/>
</dbReference>
<dbReference type="InterPro" id="IPR011793">
    <property type="entry name" value="YbdK"/>
</dbReference>